<gene>
    <name evidence="4" type="ORF">MJO58_15065</name>
</gene>
<accession>A0ABY3UL51</accession>
<dbReference type="InterPro" id="IPR024516">
    <property type="entry name" value="Mce_C"/>
</dbReference>
<dbReference type="InterPro" id="IPR003399">
    <property type="entry name" value="Mce/MlaD"/>
</dbReference>
<organism evidence="4 5">
    <name type="scientific">Mycobacterium lentiflavum</name>
    <dbReference type="NCBI Taxonomy" id="141349"/>
    <lineage>
        <taxon>Bacteria</taxon>
        <taxon>Bacillati</taxon>
        <taxon>Actinomycetota</taxon>
        <taxon>Actinomycetes</taxon>
        <taxon>Mycobacteriales</taxon>
        <taxon>Mycobacteriaceae</taxon>
        <taxon>Mycobacterium</taxon>
        <taxon>Mycobacterium simiae complex</taxon>
    </lineage>
</organism>
<dbReference type="Pfam" id="PF11887">
    <property type="entry name" value="Mce4_CUP1"/>
    <property type="match status" value="1"/>
</dbReference>
<evidence type="ECO:0000259" key="3">
    <source>
        <dbReference type="Pfam" id="PF11887"/>
    </source>
</evidence>
<evidence type="ECO:0000259" key="2">
    <source>
        <dbReference type="Pfam" id="PF02470"/>
    </source>
</evidence>
<dbReference type="PANTHER" id="PTHR33371:SF16">
    <property type="entry name" value="MCE-FAMILY PROTEIN MCE3F"/>
    <property type="match status" value="1"/>
</dbReference>
<feature type="domain" description="Mammalian cell entry C-terminal" evidence="3">
    <location>
        <begin position="120"/>
        <end position="290"/>
    </location>
</feature>
<evidence type="ECO:0000256" key="1">
    <source>
        <dbReference type="SAM" id="MobiDB-lite"/>
    </source>
</evidence>
<evidence type="ECO:0000313" key="5">
    <source>
        <dbReference type="Proteomes" id="UP001055171"/>
    </source>
</evidence>
<feature type="compositionally biased region" description="Pro residues" evidence="1">
    <location>
        <begin position="421"/>
        <end position="435"/>
    </location>
</feature>
<reference evidence="4" key="1">
    <citation type="submission" date="2022-08" db="EMBL/GenBank/DDBJ databases">
        <title>Complete genome sequence of 14 non-tuberculosis mycobacteria type-strains.</title>
        <authorList>
            <person name="Igarashi Y."/>
            <person name="Osugi A."/>
            <person name="Mitarai S."/>
        </authorList>
    </citation>
    <scope>NUCLEOTIDE SEQUENCE</scope>
    <source>
        <strain evidence="4">ATCC 51985</strain>
    </source>
</reference>
<evidence type="ECO:0000313" key="4">
    <source>
        <dbReference type="EMBL" id="ULP40345.1"/>
    </source>
</evidence>
<dbReference type="InterPro" id="IPR005693">
    <property type="entry name" value="Mce"/>
</dbReference>
<dbReference type="InterPro" id="IPR052336">
    <property type="entry name" value="MlaD_Phospholipid_Transporter"/>
</dbReference>
<name>A0ABY3UL51_MYCLN</name>
<feature type="domain" description="Mce/MlaD" evidence="2">
    <location>
        <begin position="41"/>
        <end position="115"/>
    </location>
</feature>
<dbReference type="Proteomes" id="UP001055171">
    <property type="component" value="Chromosome"/>
</dbReference>
<proteinExistence type="predicted"/>
<sequence>MHLNRQVRIQLAIFTVIATAALAQMTLHYMKVPATLFGVGRYTVSVQLPRAAGLYESSNVTYRGTEVGRVQALHLTDSGVVAELSLKSGIDIPSDLKAEVHSQSAVGEQYVELLPRSATARPLRAGDVIAVKDTSVPRDINSVLDSVRTGLQAIPHNNLKTVIDESFTAVGGLGPQLSKLVDGTINLSTDARANLDPMLALIDNAQPVLDSQGETSSSIQEWASSLATVTHELQTHDGALAGVIDHGAPTLSTARQLVERLQPTLPILLANLASVSQVAVTYNNDLEEILVLAPQLIAVEQGSFVANANTKQDYRGAYLSFNLNVNLPPPCTTGYLPAQQMRNAALEDYPDRPAGDLYCRIPQDSPNGVRGARNTPCETRPGKRAATVKQCESDEPYVPLNDGDNWKGDPNATYSGQDIPQLPPGSPPRPPPALPPVAAAQYNPDTGTYIGPDGRQYTQSDLAHSASKDKTWQQMMLPPGS</sequence>
<keyword evidence="5" id="KW-1185">Reference proteome</keyword>
<protein>
    <submittedName>
        <fullName evidence="4">MCE family protein</fullName>
    </submittedName>
</protein>
<dbReference type="RefSeq" id="WP_239719913.1">
    <property type="nucleotide sequence ID" value="NZ_CP092423.2"/>
</dbReference>
<dbReference type="Pfam" id="PF02470">
    <property type="entry name" value="MlaD"/>
    <property type="match status" value="1"/>
</dbReference>
<dbReference type="EMBL" id="CP092423">
    <property type="protein sequence ID" value="ULP40345.1"/>
    <property type="molecule type" value="Genomic_DNA"/>
</dbReference>
<dbReference type="NCBIfam" id="TIGR00996">
    <property type="entry name" value="Mtu_fam_mce"/>
    <property type="match status" value="1"/>
</dbReference>
<dbReference type="PANTHER" id="PTHR33371">
    <property type="entry name" value="INTERMEMBRANE PHOSPHOLIPID TRANSPORT SYSTEM BINDING PROTEIN MLAD-RELATED"/>
    <property type="match status" value="1"/>
</dbReference>
<feature type="region of interest" description="Disordered" evidence="1">
    <location>
        <begin position="360"/>
        <end position="481"/>
    </location>
</feature>